<evidence type="ECO:0000313" key="8">
    <source>
        <dbReference type="EMBL" id="OTF85433.1"/>
    </source>
</evidence>
<feature type="domain" description="Glycoside hydrolase family 5" evidence="6">
    <location>
        <begin position="71"/>
        <end position="348"/>
    </location>
</feature>
<dbReference type="EMBL" id="CM007906">
    <property type="protein sequence ID" value="OTF85433.1"/>
    <property type="molecule type" value="Genomic_DNA"/>
</dbReference>
<evidence type="ECO:0000256" key="3">
    <source>
        <dbReference type="ARBA" id="ARBA00023295"/>
    </source>
</evidence>
<organism evidence="8 9">
    <name type="scientific">Helianthus annuus</name>
    <name type="common">Common sunflower</name>
    <dbReference type="NCBI Taxonomy" id="4232"/>
    <lineage>
        <taxon>Eukaryota</taxon>
        <taxon>Viridiplantae</taxon>
        <taxon>Streptophyta</taxon>
        <taxon>Embryophyta</taxon>
        <taxon>Tracheophyta</taxon>
        <taxon>Spermatophyta</taxon>
        <taxon>Magnoliopsida</taxon>
        <taxon>eudicotyledons</taxon>
        <taxon>Gunneridae</taxon>
        <taxon>Pentapetalae</taxon>
        <taxon>asterids</taxon>
        <taxon>campanulids</taxon>
        <taxon>Asterales</taxon>
        <taxon>Asteraceae</taxon>
        <taxon>Asteroideae</taxon>
        <taxon>Heliantheae alliance</taxon>
        <taxon>Heliantheae</taxon>
        <taxon>Helianthus</taxon>
    </lineage>
</organism>
<evidence type="ECO:0000313" key="7">
    <source>
        <dbReference type="EMBL" id="KAF5754115.1"/>
    </source>
</evidence>
<evidence type="ECO:0000256" key="5">
    <source>
        <dbReference type="SAM" id="SignalP"/>
    </source>
</evidence>
<dbReference type="GO" id="GO:0008810">
    <property type="term" value="F:cellulase activity"/>
    <property type="evidence" value="ECO:0007669"/>
    <property type="project" value="UniProtKB-EC"/>
</dbReference>
<proteinExistence type="inferred from homology"/>
<dbReference type="PANTHER" id="PTHR31263:SF44">
    <property type="entry name" value="OS04G0481200 PROTEIN"/>
    <property type="match status" value="1"/>
</dbReference>
<sequence length="554" mass="61685">MGWNLSSLLPLLLLATVFHHHSTVALPLSTNSRWIVSDGEGGERVKLSCVNWVSHLDAVVAEGLSKQPVDVISKKILDMGFNCVRLTYPLFLFTNDSLASVSVRQSLKKLGLIESIAGFQANNPSFIDLPLIKAFQEVVASLDRNNVMMVLDNQISKPGWCCSDFDGNGFFGDRYFDPDVWLKGLAKVATMFNSTKNVVGMSLRNELRGPKQNVSIWYRYMQKGAEVVHAANPNVLVILSGLSYDKDLSFIQTQDVSLTFSNKLVFEAHWYGFSNSEEWETGNPNQVCGRIVDNIMQKSGFLLEKGYPLFISEWGVDQRGTNENDNRYLNCFMAWAADTDLDWAIWTLAGSYYFREGVVGMEEFYGVLNWDWCEARNSSFLKKISPIQSPFQGPGLSNTRPHKVIFHPATGLCVQRQSLFKPLTLGACAEAEHWDYTQKQTLTIKGTYYCLQTDGVGKKAKLGLICTDSSSKWEAISASKLHLSSKTNNGTVVCLDVDSENNIVTNNCRCLTNDNGCDPASQWFKIINSTMSAASEPYSRVDAILQSLGANLFG</sequence>
<dbReference type="InterPro" id="IPR017853">
    <property type="entry name" value="GH"/>
</dbReference>
<feature type="signal peptide" evidence="5">
    <location>
        <begin position="1"/>
        <end position="25"/>
    </location>
</feature>
<reference evidence="7 9" key="1">
    <citation type="journal article" date="2017" name="Nature">
        <title>The sunflower genome provides insights into oil metabolism, flowering and Asterid evolution.</title>
        <authorList>
            <person name="Badouin H."/>
            <person name="Gouzy J."/>
            <person name="Grassa C.J."/>
            <person name="Murat F."/>
            <person name="Staton S.E."/>
            <person name="Cottret L."/>
            <person name="Lelandais-Briere C."/>
            <person name="Owens G.L."/>
            <person name="Carrere S."/>
            <person name="Mayjonade B."/>
            <person name="Legrand L."/>
            <person name="Gill N."/>
            <person name="Kane N.C."/>
            <person name="Bowers J.E."/>
            <person name="Hubner S."/>
            <person name="Bellec A."/>
            <person name="Berard A."/>
            <person name="Berges H."/>
            <person name="Blanchet N."/>
            <person name="Boniface M.C."/>
            <person name="Brunel D."/>
            <person name="Catrice O."/>
            <person name="Chaidir N."/>
            <person name="Claudel C."/>
            <person name="Donnadieu C."/>
            <person name="Faraut T."/>
            <person name="Fievet G."/>
            <person name="Helmstetter N."/>
            <person name="King M."/>
            <person name="Knapp S.J."/>
            <person name="Lai Z."/>
            <person name="Le Paslier M.C."/>
            <person name="Lippi Y."/>
            <person name="Lorenzon L."/>
            <person name="Mandel J.R."/>
            <person name="Marage G."/>
            <person name="Marchand G."/>
            <person name="Marquand E."/>
            <person name="Bret-Mestries E."/>
            <person name="Morien E."/>
            <person name="Nambeesan S."/>
            <person name="Nguyen T."/>
            <person name="Pegot-Espagnet P."/>
            <person name="Pouilly N."/>
            <person name="Raftis F."/>
            <person name="Sallet E."/>
            <person name="Schiex T."/>
            <person name="Thomas J."/>
            <person name="Vandecasteele C."/>
            <person name="Vares D."/>
            <person name="Vear F."/>
            <person name="Vautrin S."/>
            <person name="Crespi M."/>
            <person name="Mangin B."/>
            <person name="Burke J.M."/>
            <person name="Salse J."/>
            <person name="Munos S."/>
            <person name="Vincourt P."/>
            <person name="Rieseberg L.H."/>
            <person name="Langlade N.B."/>
        </authorList>
    </citation>
    <scope>NUCLEOTIDE SEQUENCE [LARGE SCALE GENOMIC DNA]</scope>
    <source>
        <strain evidence="9">cv. SF193</strain>
        <tissue evidence="7">Leaves</tissue>
    </source>
</reference>
<keyword evidence="9" id="KW-1185">Reference proteome</keyword>
<dbReference type="PANTHER" id="PTHR31263">
    <property type="entry name" value="CELLULASE FAMILY PROTEIN (AFU_ORTHOLOGUE AFUA_5G14560)"/>
    <property type="match status" value="1"/>
</dbReference>
<dbReference type="FunCoup" id="A0A251RLV1">
    <property type="interactions" value="14"/>
</dbReference>
<dbReference type="Proteomes" id="UP000215914">
    <property type="component" value="Chromosome 17"/>
</dbReference>
<keyword evidence="2 4" id="KW-0378">Hydrolase</keyword>
<dbReference type="SUPFAM" id="SSF51445">
    <property type="entry name" value="(Trans)glycosidases"/>
    <property type="match status" value="1"/>
</dbReference>
<dbReference type="InterPro" id="IPR035992">
    <property type="entry name" value="Ricin_B-like_lectins"/>
</dbReference>
<keyword evidence="5" id="KW-0732">Signal</keyword>
<dbReference type="Gene3D" id="3.20.20.80">
    <property type="entry name" value="Glycosidases"/>
    <property type="match status" value="1"/>
</dbReference>
<dbReference type="OMA" id="TYVTPLY"/>
<dbReference type="Pfam" id="PF00150">
    <property type="entry name" value="Cellulase"/>
    <property type="match status" value="1"/>
</dbReference>
<accession>A0A251RLV1</accession>
<dbReference type="InParanoid" id="A0A251RLV1"/>
<comment type="similarity">
    <text evidence="1 4">Belongs to the glycosyl hydrolase 5 (cellulase A) family.</text>
</comment>
<dbReference type="Gramene" id="mRNA:HanXRQr2_Chr17g0787601">
    <property type="protein sequence ID" value="mRNA:HanXRQr2_Chr17g0787601"/>
    <property type="gene ID" value="HanXRQr2_Chr17g0787601"/>
</dbReference>
<dbReference type="OrthoDB" id="442731at2759"/>
<dbReference type="GO" id="GO:0000272">
    <property type="term" value="P:polysaccharide catabolic process"/>
    <property type="evidence" value="ECO:0007669"/>
    <property type="project" value="InterPro"/>
</dbReference>
<dbReference type="EMBL" id="MNCJ02000332">
    <property type="protein sequence ID" value="KAF5754115.1"/>
    <property type="molecule type" value="Genomic_DNA"/>
</dbReference>
<name>A0A251RLV1_HELAN</name>
<dbReference type="STRING" id="4232.A0A251RLV1"/>
<evidence type="ECO:0000259" key="6">
    <source>
        <dbReference type="Pfam" id="PF00150"/>
    </source>
</evidence>
<evidence type="ECO:0000256" key="4">
    <source>
        <dbReference type="RuleBase" id="RU361153"/>
    </source>
</evidence>
<protein>
    <submittedName>
        <fullName evidence="7 8">Cellulase</fullName>
        <ecNumber evidence="7">3.2.1.4</ecNumber>
    </submittedName>
</protein>
<feature type="chain" id="PRO_5041124485" evidence="5">
    <location>
        <begin position="26"/>
        <end position="554"/>
    </location>
</feature>
<dbReference type="EC" id="3.2.1.4" evidence="7"/>
<dbReference type="InterPro" id="IPR001547">
    <property type="entry name" value="Glyco_hydro_5"/>
</dbReference>
<evidence type="ECO:0000313" key="9">
    <source>
        <dbReference type="Proteomes" id="UP000215914"/>
    </source>
</evidence>
<reference evidence="7" key="3">
    <citation type="submission" date="2020-06" db="EMBL/GenBank/DDBJ databases">
        <title>Helianthus annuus Genome sequencing and assembly Release 2.</title>
        <authorList>
            <person name="Gouzy J."/>
            <person name="Langlade N."/>
            <person name="Munos S."/>
        </authorList>
    </citation>
    <scope>NUCLEOTIDE SEQUENCE</scope>
    <source>
        <tissue evidence="7">Leaves</tissue>
    </source>
</reference>
<reference evidence="8" key="2">
    <citation type="submission" date="2017-02" db="EMBL/GenBank/DDBJ databases">
        <title>Sunflower complete genome.</title>
        <authorList>
            <person name="Langlade N."/>
            <person name="Munos S."/>
        </authorList>
    </citation>
    <scope>NUCLEOTIDE SEQUENCE [LARGE SCALE GENOMIC DNA]</scope>
    <source>
        <tissue evidence="8">Leaves</tissue>
    </source>
</reference>
<dbReference type="AlphaFoldDB" id="A0A251RLV1"/>
<gene>
    <name evidence="8" type="ORF">HannXRQ_Chr17g0539871</name>
    <name evidence="7" type="ORF">HanXRQr2_Chr17g0787601</name>
</gene>
<evidence type="ECO:0000256" key="2">
    <source>
        <dbReference type="ARBA" id="ARBA00022801"/>
    </source>
</evidence>
<keyword evidence="3 4" id="KW-0326">Glycosidase</keyword>
<dbReference type="SUPFAM" id="SSF50370">
    <property type="entry name" value="Ricin B-like lectins"/>
    <property type="match status" value="1"/>
</dbReference>
<evidence type="ECO:0000256" key="1">
    <source>
        <dbReference type="ARBA" id="ARBA00005641"/>
    </source>
</evidence>